<dbReference type="CDD" id="cd07341">
    <property type="entry name" value="M56_BlaR1_MecR1_like"/>
    <property type="match status" value="1"/>
</dbReference>
<organism evidence="4 5">
    <name type="scientific">Anaerotignum faecicola</name>
    <dbReference type="NCBI Taxonomy" id="2358141"/>
    <lineage>
        <taxon>Bacteria</taxon>
        <taxon>Bacillati</taxon>
        <taxon>Bacillota</taxon>
        <taxon>Clostridia</taxon>
        <taxon>Lachnospirales</taxon>
        <taxon>Anaerotignaceae</taxon>
        <taxon>Anaerotignum</taxon>
    </lineage>
</organism>
<dbReference type="Proteomes" id="UP000287361">
    <property type="component" value="Unassembled WGS sequence"/>
</dbReference>
<dbReference type="PANTHER" id="PTHR34978">
    <property type="entry name" value="POSSIBLE SENSOR-TRANSDUCER PROTEIN BLAR"/>
    <property type="match status" value="1"/>
</dbReference>
<feature type="compositionally biased region" description="Polar residues" evidence="1">
    <location>
        <begin position="683"/>
        <end position="695"/>
    </location>
</feature>
<keyword evidence="2" id="KW-0472">Membrane</keyword>
<feature type="transmembrane region" description="Helical" evidence="2">
    <location>
        <begin position="309"/>
        <end position="330"/>
    </location>
</feature>
<protein>
    <recommendedName>
        <fullName evidence="3">Peptidase M56 domain-containing protein</fullName>
    </recommendedName>
</protein>
<dbReference type="InterPro" id="IPR052173">
    <property type="entry name" value="Beta-lactam_resp_regulator"/>
</dbReference>
<evidence type="ECO:0000256" key="2">
    <source>
        <dbReference type="SAM" id="Phobius"/>
    </source>
</evidence>
<evidence type="ECO:0000313" key="4">
    <source>
        <dbReference type="EMBL" id="GCB29556.1"/>
    </source>
</evidence>
<dbReference type="InterPro" id="IPR008756">
    <property type="entry name" value="Peptidase_M56"/>
</dbReference>
<evidence type="ECO:0000313" key="5">
    <source>
        <dbReference type="Proteomes" id="UP000287361"/>
    </source>
</evidence>
<keyword evidence="2" id="KW-0812">Transmembrane</keyword>
<dbReference type="Pfam" id="PF05569">
    <property type="entry name" value="Peptidase_M56"/>
    <property type="match status" value="1"/>
</dbReference>
<evidence type="ECO:0000256" key="1">
    <source>
        <dbReference type="SAM" id="MobiDB-lite"/>
    </source>
</evidence>
<feature type="compositionally biased region" description="Low complexity" evidence="1">
    <location>
        <begin position="671"/>
        <end position="682"/>
    </location>
</feature>
<proteinExistence type="predicted"/>
<keyword evidence="5" id="KW-1185">Reference proteome</keyword>
<reference evidence="4 5" key="1">
    <citation type="submission" date="2018-10" db="EMBL/GenBank/DDBJ databases">
        <title>Draft Genome Sequence of Anaerotignum sp. KCTC 15736.</title>
        <authorList>
            <person name="Choi S.H."/>
            <person name="Kim J.S."/>
            <person name="Kang S.W."/>
            <person name="Lee J.S."/>
            <person name="Park S.H."/>
        </authorList>
    </citation>
    <scope>NUCLEOTIDE SEQUENCE [LARGE SCALE GENOMIC DNA]</scope>
    <source>
        <strain evidence="4 5">KCTC 15736</strain>
    </source>
</reference>
<evidence type="ECO:0000259" key="3">
    <source>
        <dbReference type="Pfam" id="PF05569"/>
    </source>
</evidence>
<accession>A0A401LD89</accession>
<dbReference type="EMBL" id="BHVZ01000002">
    <property type="protein sequence ID" value="GCB29556.1"/>
    <property type="molecule type" value="Genomic_DNA"/>
</dbReference>
<dbReference type="AlphaFoldDB" id="A0A401LD89"/>
<keyword evidence="2" id="KW-1133">Transmembrane helix</keyword>
<comment type="caution">
    <text evidence="4">The sequence shown here is derived from an EMBL/GenBank/DDBJ whole genome shotgun (WGS) entry which is preliminary data.</text>
</comment>
<feature type="transmembrane region" description="Helical" evidence="2">
    <location>
        <begin position="36"/>
        <end position="54"/>
    </location>
</feature>
<feature type="transmembrane region" description="Helical" evidence="2">
    <location>
        <begin position="115"/>
        <end position="134"/>
    </location>
</feature>
<dbReference type="OrthoDB" id="9762883at2"/>
<dbReference type="PANTHER" id="PTHR34978:SF3">
    <property type="entry name" value="SLR0241 PROTEIN"/>
    <property type="match status" value="1"/>
</dbReference>
<sequence length="695" mass="78585">MTNLWTVLYFTLGITLTGLMLVLFKRLFRDKLSARWHYLVWLVLLVRAILPENLRLFSTGFALNTLWVSWMKRLRAAVELGRNSLLSTPFGMGGGEVSLLKKMPFSAWSLTDRLFAVYLAGVAAVLLYDALLYARLRLEIRKGAAATPSLREKIRKTAEKYDLPAQKSVRICKGIETPFLCGMVRPILVVPESMAETIDEKVLLHEMLHLKHHDVLVNFLLHLLQALNWFNPFVYWLCRIIRNDSEALCDQRALEKLCGEEKREYGMLLLDMADSRCASRIGTTSMANGARNIKTRIGRIADFGRVPKGAAFATACITVVLCLASVSFAYQPQYFDTSKVETAEDLRLTLEDARYFEIPSAEMAISILYEAFEERDLAKLALTVPQEEFDTYRDWALAEYKAAEDTYHARLDSGTKADYTYRFYDSMEMEDFYLLDEQADGSMDGIMQVNELSAEKSVTQHFLHFRIFEETKGNWSIALLEDESRAFDIYGTVNYGIYKLEEEMAQGSYRQVGDWRVADAAYCRQWGFLFGSNDVMNSLLGINQEMQFNDTLAPFATHAAYLEYTGTALREKQNVLVAIACPQEMKEDEYWESIDSFVVGSGGSSSAGVAWEIISTDEDWDGRISFAEGEDSDNLADAFARLETPYEVRLYTNHKELLETIPLKGGALDAGNNPTKGNNTGKRSTGNNNAGAENK</sequence>
<feature type="transmembrane region" description="Helical" evidence="2">
    <location>
        <begin position="6"/>
        <end position="24"/>
    </location>
</feature>
<gene>
    <name evidence="4" type="ORF">KGMB03357_12170</name>
</gene>
<feature type="region of interest" description="Disordered" evidence="1">
    <location>
        <begin position="665"/>
        <end position="695"/>
    </location>
</feature>
<name>A0A401LD89_9FIRM</name>
<feature type="domain" description="Peptidase M56" evidence="3">
    <location>
        <begin position="6"/>
        <end position="298"/>
    </location>
</feature>